<keyword evidence="1" id="KW-0732">Signal</keyword>
<evidence type="ECO:0000256" key="1">
    <source>
        <dbReference type="SAM" id="SignalP"/>
    </source>
</evidence>
<dbReference type="Proteomes" id="UP000014680">
    <property type="component" value="Unassembled WGS sequence"/>
</dbReference>
<keyword evidence="3" id="KW-1185">Reference proteome</keyword>
<organism evidence="2 3">
    <name type="scientific">Entamoeba invadens IP1</name>
    <dbReference type="NCBI Taxonomy" id="370355"/>
    <lineage>
        <taxon>Eukaryota</taxon>
        <taxon>Amoebozoa</taxon>
        <taxon>Evosea</taxon>
        <taxon>Archamoebae</taxon>
        <taxon>Mastigamoebida</taxon>
        <taxon>Entamoebidae</taxon>
        <taxon>Entamoeba</taxon>
    </lineage>
</organism>
<protein>
    <recommendedName>
        <fullName evidence="4">TNFR-Cys domain-containing protein</fullName>
    </recommendedName>
</protein>
<dbReference type="InterPro" id="IPR009030">
    <property type="entry name" value="Growth_fac_rcpt_cys_sf"/>
</dbReference>
<dbReference type="AlphaFoldDB" id="A0A0A1U3U5"/>
<dbReference type="SUPFAM" id="SSF57184">
    <property type="entry name" value="Growth factor receptor domain"/>
    <property type="match status" value="1"/>
</dbReference>
<dbReference type="KEGG" id="eiv:EIN_476010"/>
<dbReference type="EMBL" id="KB206689">
    <property type="protein sequence ID" value="ELP88899.1"/>
    <property type="molecule type" value="Genomic_DNA"/>
</dbReference>
<dbReference type="RefSeq" id="XP_004255670.1">
    <property type="nucleotide sequence ID" value="XM_004255622.1"/>
</dbReference>
<gene>
    <name evidence="2" type="ORF">EIN_476010</name>
</gene>
<dbReference type="VEuPathDB" id="AmoebaDB:EIN_476010"/>
<dbReference type="GeneID" id="14887821"/>
<reference evidence="2 3" key="1">
    <citation type="submission" date="2012-10" db="EMBL/GenBank/DDBJ databases">
        <authorList>
            <person name="Zafar N."/>
            <person name="Inman J."/>
            <person name="Hall N."/>
            <person name="Lorenzi H."/>
            <person name="Caler E."/>
        </authorList>
    </citation>
    <scope>NUCLEOTIDE SEQUENCE [LARGE SCALE GENOMIC DNA]</scope>
    <source>
        <strain evidence="2 3">IP1</strain>
    </source>
</reference>
<feature type="chain" id="PRO_5001980166" description="TNFR-Cys domain-containing protein" evidence="1">
    <location>
        <begin position="21"/>
        <end position="113"/>
    </location>
</feature>
<sequence>MHLLLNLIAVATSLIANCKTQMSDTQCLICDEGYYLKLQEDGSDIVPSLDCAKIEEDLFCEKRLGDECVLCSEGYFVHLGQCQKCPMENCLYCNLTQCFKFTLVQRHSKCLGL</sequence>
<proteinExistence type="predicted"/>
<evidence type="ECO:0000313" key="2">
    <source>
        <dbReference type="EMBL" id="ELP88899.1"/>
    </source>
</evidence>
<feature type="signal peptide" evidence="1">
    <location>
        <begin position="1"/>
        <end position="20"/>
    </location>
</feature>
<dbReference type="OrthoDB" id="10031141at2759"/>
<accession>A0A0A1U3U5</accession>
<evidence type="ECO:0000313" key="3">
    <source>
        <dbReference type="Proteomes" id="UP000014680"/>
    </source>
</evidence>
<name>A0A0A1U3U5_ENTIV</name>
<evidence type="ECO:0008006" key="4">
    <source>
        <dbReference type="Google" id="ProtNLM"/>
    </source>
</evidence>